<dbReference type="AlphaFoldDB" id="A0AAE5C8P4"/>
<dbReference type="PROSITE" id="PS50930">
    <property type="entry name" value="HTH_LYTTR"/>
    <property type="match status" value="1"/>
</dbReference>
<dbReference type="InterPro" id="IPR046947">
    <property type="entry name" value="LytR-like"/>
</dbReference>
<dbReference type="Gene3D" id="3.40.50.2300">
    <property type="match status" value="1"/>
</dbReference>
<dbReference type="SUPFAM" id="SSF52172">
    <property type="entry name" value="CheY-like"/>
    <property type="match status" value="1"/>
</dbReference>
<evidence type="ECO:0000259" key="3">
    <source>
        <dbReference type="PROSITE" id="PS50930"/>
    </source>
</evidence>
<protein>
    <submittedName>
        <fullName evidence="4">Response regulator transcription factor</fullName>
    </submittedName>
</protein>
<dbReference type="PANTHER" id="PTHR37299">
    <property type="entry name" value="TRANSCRIPTIONAL REGULATOR-RELATED"/>
    <property type="match status" value="1"/>
</dbReference>
<organism evidence="4 5">
    <name type="scientific">Candidatus Kutchimonas denitrificans</name>
    <dbReference type="NCBI Taxonomy" id="3056748"/>
    <lineage>
        <taxon>Bacteria</taxon>
        <taxon>Pseudomonadati</taxon>
        <taxon>Gemmatimonadota</taxon>
        <taxon>Gemmatimonadia</taxon>
        <taxon>Candidatus Palauibacterales</taxon>
        <taxon>Candidatus Palauibacteraceae</taxon>
        <taxon>Candidatus Kutchimonas</taxon>
    </lineage>
</organism>
<dbReference type="SMART" id="SM00850">
    <property type="entry name" value="LytTR"/>
    <property type="match status" value="1"/>
</dbReference>
<dbReference type="InterPro" id="IPR007492">
    <property type="entry name" value="LytTR_DNA-bd_dom"/>
</dbReference>
<proteinExistence type="predicted"/>
<comment type="caution">
    <text evidence="4">The sequence shown here is derived from an EMBL/GenBank/DDBJ whole genome shotgun (WGS) entry which is preliminary data.</text>
</comment>
<name>A0AAE5C8P4_9BACT</name>
<dbReference type="GO" id="GO:0000156">
    <property type="term" value="F:phosphorelay response regulator activity"/>
    <property type="evidence" value="ECO:0007669"/>
    <property type="project" value="InterPro"/>
</dbReference>
<dbReference type="Proteomes" id="UP000702544">
    <property type="component" value="Unassembled WGS sequence"/>
</dbReference>
<feature type="modified residue" description="4-aspartylphosphate" evidence="1">
    <location>
        <position position="54"/>
    </location>
</feature>
<dbReference type="SMART" id="SM00448">
    <property type="entry name" value="REC"/>
    <property type="match status" value="1"/>
</dbReference>
<dbReference type="Gene3D" id="2.40.50.1020">
    <property type="entry name" value="LytTr DNA-binding domain"/>
    <property type="match status" value="1"/>
</dbReference>
<dbReference type="Pfam" id="PF04397">
    <property type="entry name" value="LytTR"/>
    <property type="match status" value="1"/>
</dbReference>
<gene>
    <name evidence="4" type="ORF">GWO12_06110</name>
</gene>
<dbReference type="PROSITE" id="PS50110">
    <property type="entry name" value="RESPONSE_REGULATORY"/>
    <property type="match status" value="1"/>
</dbReference>
<dbReference type="GO" id="GO:0003677">
    <property type="term" value="F:DNA binding"/>
    <property type="evidence" value="ECO:0007669"/>
    <property type="project" value="InterPro"/>
</dbReference>
<reference evidence="4 5" key="1">
    <citation type="submission" date="2020-01" db="EMBL/GenBank/DDBJ databases">
        <title>Genomes assembled from Gulf of Kutch pelagic sediment metagenomes.</title>
        <authorList>
            <person name="Chandrashekar M."/>
            <person name="Mahajan M.S."/>
            <person name="Dave K.J."/>
            <person name="Vatsa P."/>
            <person name="Nathani N.M."/>
        </authorList>
    </citation>
    <scope>NUCLEOTIDE SEQUENCE [LARGE SCALE GENOMIC DNA]</scope>
    <source>
        <strain evidence="4">KS3-K002</strain>
    </source>
</reference>
<evidence type="ECO:0000256" key="1">
    <source>
        <dbReference type="PROSITE-ProRule" id="PRU00169"/>
    </source>
</evidence>
<dbReference type="PANTHER" id="PTHR37299:SF1">
    <property type="entry name" value="STAGE 0 SPORULATION PROTEIN A HOMOLOG"/>
    <property type="match status" value="1"/>
</dbReference>
<accession>A0AAE5C8P4</accession>
<dbReference type="InterPro" id="IPR001789">
    <property type="entry name" value="Sig_transdc_resp-reg_receiver"/>
</dbReference>
<evidence type="ECO:0000259" key="2">
    <source>
        <dbReference type="PROSITE" id="PS50110"/>
    </source>
</evidence>
<evidence type="ECO:0000313" key="5">
    <source>
        <dbReference type="Proteomes" id="UP000702544"/>
    </source>
</evidence>
<dbReference type="InterPro" id="IPR011006">
    <property type="entry name" value="CheY-like_superfamily"/>
</dbReference>
<dbReference type="Pfam" id="PF00072">
    <property type="entry name" value="Response_reg"/>
    <property type="match status" value="1"/>
</dbReference>
<evidence type="ECO:0000313" key="4">
    <source>
        <dbReference type="EMBL" id="NIR74671.1"/>
    </source>
</evidence>
<feature type="domain" description="HTH LytTR-type" evidence="3">
    <location>
        <begin position="146"/>
        <end position="249"/>
    </location>
</feature>
<sequence>MARAVIADDERLPREKLRGFLDEVDWIRCVGEAADGLAAVELVNREKPDLLFLDIRMPGLSGIELLERLEHRPTLVFTTAYDEYAVTAFELRALDYLLKPFGRKRFRQTLERVRESLATDDQGGGNSSGVERARDALADERPLRRLFVRSRGRIVPIAIADVARFEAQDDYVAIHTGDDYHLASLRMSDLDRSLDPDRFLRVHRSHIVNLDFVDSIEPHSSGRLRLTMRDGTKFFASRARSQELRKRAV</sequence>
<feature type="domain" description="Response regulatory" evidence="2">
    <location>
        <begin position="3"/>
        <end position="114"/>
    </location>
</feature>
<keyword evidence="1" id="KW-0597">Phosphoprotein</keyword>
<dbReference type="EMBL" id="JAACAK010000047">
    <property type="protein sequence ID" value="NIR74671.1"/>
    <property type="molecule type" value="Genomic_DNA"/>
</dbReference>